<accession>A0A8S5UMP6</accession>
<protein>
    <submittedName>
        <fullName evidence="1">Uncharacterized protein</fullName>
    </submittedName>
</protein>
<name>A0A8S5UMP6_9CAUD</name>
<reference evidence="1" key="1">
    <citation type="journal article" date="2021" name="Proc. Natl. Acad. Sci. U.S.A.">
        <title>A Catalog of Tens of Thousands of Viruses from Human Metagenomes Reveals Hidden Associations with Chronic Diseases.</title>
        <authorList>
            <person name="Tisza M.J."/>
            <person name="Buck C.B."/>
        </authorList>
    </citation>
    <scope>NUCLEOTIDE SEQUENCE</scope>
    <source>
        <strain evidence="1">CtCo31</strain>
    </source>
</reference>
<evidence type="ECO:0000313" key="1">
    <source>
        <dbReference type="EMBL" id="DAF95760.1"/>
    </source>
</evidence>
<proteinExistence type="predicted"/>
<dbReference type="EMBL" id="BK016109">
    <property type="protein sequence ID" value="DAF95760.1"/>
    <property type="molecule type" value="Genomic_DNA"/>
</dbReference>
<sequence>MKNEYFRIKSSDNHNNLILELISDVDLYQINSVLNHQYISTDGSLPETIYFKVRYIGYQEKPDMLLLHSVLPFTAITKSRIKDFVMLPMEKVTHLPSDIGIWVDYTEHKLRYKMQYNIKLFDGTIIKDCYPNGNTFASWDGKEFHDDEIKEIQLCDEFESELMQNSLRRISDNYKTFRYFLLNEKPN</sequence>
<organism evidence="1">
    <name type="scientific">Myoviridae sp. ctCo31</name>
    <dbReference type="NCBI Taxonomy" id="2825053"/>
    <lineage>
        <taxon>Viruses</taxon>
        <taxon>Duplodnaviria</taxon>
        <taxon>Heunggongvirae</taxon>
        <taxon>Uroviricota</taxon>
        <taxon>Caudoviricetes</taxon>
    </lineage>
</organism>